<dbReference type="InterPro" id="IPR050773">
    <property type="entry name" value="CbxX/CfxQ_RuBisCO_ESX"/>
</dbReference>
<organism evidence="8 9">
    <name type="scientific">Geosmithia morbida</name>
    <dbReference type="NCBI Taxonomy" id="1094350"/>
    <lineage>
        <taxon>Eukaryota</taxon>
        <taxon>Fungi</taxon>
        <taxon>Dikarya</taxon>
        <taxon>Ascomycota</taxon>
        <taxon>Pezizomycotina</taxon>
        <taxon>Sordariomycetes</taxon>
        <taxon>Hypocreomycetidae</taxon>
        <taxon>Hypocreales</taxon>
        <taxon>Bionectriaceae</taxon>
        <taxon>Geosmithia</taxon>
    </lineage>
</organism>
<feature type="region of interest" description="Disordered" evidence="6">
    <location>
        <begin position="1519"/>
        <end position="1541"/>
    </location>
</feature>
<feature type="coiled-coil region" evidence="5">
    <location>
        <begin position="2243"/>
        <end position="2270"/>
    </location>
</feature>
<dbReference type="InterPro" id="IPR041679">
    <property type="entry name" value="DNA2/NAM7-like_C"/>
</dbReference>
<evidence type="ECO:0000256" key="6">
    <source>
        <dbReference type="SAM" id="MobiDB-lite"/>
    </source>
</evidence>
<dbReference type="GO" id="GO:0004386">
    <property type="term" value="F:helicase activity"/>
    <property type="evidence" value="ECO:0007669"/>
    <property type="project" value="UniProtKB-KW"/>
</dbReference>
<comment type="similarity">
    <text evidence="1">Belongs to the CbxX/CfxQ family.</text>
</comment>
<accession>A0A9P4Z2U7</accession>
<proteinExistence type="inferred from homology"/>
<keyword evidence="5" id="KW-0175">Coiled coil</keyword>
<dbReference type="FunFam" id="3.40.50.300:FF:001660">
    <property type="entry name" value="NF-X1 finger and helicase protein, putative"/>
    <property type="match status" value="1"/>
</dbReference>
<evidence type="ECO:0000256" key="4">
    <source>
        <dbReference type="ARBA" id="ARBA00022840"/>
    </source>
</evidence>
<dbReference type="CDD" id="cd18808">
    <property type="entry name" value="SF1_C_Upf1"/>
    <property type="match status" value="1"/>
</dbReference>
<evidence type="ECO:0000259" key="7">
    <source>
        <dbReference type="SMART" id="SM00382"/>
    </source>
</evidence>
<dbReference type="Pfam" id="PF00004">
    <property type="entry name" value="AAA"/>
    <property type="match status" value="3"/>
</dbReference>
<dbReference type="FunFam" id="1.10.8.60:FF:000160">
    <property type="entry name" value="WGS project CABT00000000 data, contig 2.55"/>
    <property type="match status" value="1"/>
</dbReference>
<dbReference type="InterPro" id="IPR003593">
    <property type="entry name" value="AAA+_ATPase"/>
</dbReference>
<dbReference type="InterPro" id="IPR000641">
    <property type="entry name" value="CbxX/CfxQ"/>
</dbReference>
<evidence type="ECO:0000256" key="5">
    <source>
        <dbReference type="SAM" id="Coils"/>
    </source>
</evidence>
<dbReference type="CDD" id="cd17936">
    <property type="entry name" value="EEXXEc_NFX1"/>
    <property type="match status" value="1"/>
</dbReference>
<dbReference type="Pfam" id="PF13087">
    <property type="entry name" value="AAA_12"/>
    <property type="match status" value="1"/>
</dbReference>
<keyword evidence="9" id="KW-1185">Reference proteome</keyword>
<keyword evidence="2" id="KW-0547">Nucleotide-binding</keyword>
<evidence type="ECO:0000313" key="8">
    <source>
        <dbReference type="EMBL" id="KAF4126208.1"/>
    </source>
</evidence>
<gene>
    <name evidence="8" type="ORF">GMORB2_1454</name>
</gene>
<protein>
    <submittedName>
        <fullName evidence="8">Superfamily I DNA and/or RNA helicase</fullName>
    </submittedName>
</protein>
<dbReference type="SUPFAM" id="SSF52540">
    <property type="entry name" value="P-loop containing nucleoside triphosphate hydrolases"/>
    <property type="match status" value="4"/>
</dbReference>
<feature type="domain" description="AAA+ ATPase" evidence="7">
    <location>
        <begin position="1319"/>
        <end position="1455"/>
    </location>
</feature>
<sequence length="2305" mass="257868">MPQSVSADERDARLQKVLVAFLKGTRSILAPREAQLFLEAVRKQPSPSLLVEKIIASPSGLKAVRQAVRASDTTEHITSHVLPFARYISDPDVKALSGGRLLQKIILAIVDPPTAWAPLLALYTETGFEDSEPSAVAFAWLCLEIASGDAPELAELSDRLSTTLQTRPLLKHASHKVREYAYRIQKILQNRLSQQASDAVLGMEAPGGRHDNDFANFREISIYPTTDELASTLKPFYRTLAEITAADPSCRFKDYVDNLYRLYREEMLYELREELHIATGTKKSRRRPARTLGISGISQLDMGDSASGRPCALIVVIGSGLKVLENRSPDKVRAFRRENPSFLRNQAFGALCSGSDVVGFATIHIDNDLLVGQHPKVGLQFTNTKFLAKVVGEISTMKSLRFILINTPVFAYEPVLKRLKEIRQLPLESQILRLNVESDGNLDGFCPLPYVLPFLKKLEVLESSAAGGVFAHEGDEYTLDAAQGKAVSYALRSPLAIIQGPPGTGKSFVGALVAKLLLEGPSIRILVLSYTNHALDQFLEDLINIGVTKSMTRLGSKSSTVTAPLLFKNQFRASSTPKSQTAFQHINELKKQGDVLRGKVQRMFVKVGTKVSGSDILSYLEFSEDPRDGEFWDAFQVRRAENGFRVMGKGGQPIQEDHLINAWKAGKGPEKLRDLIPASFRFIWDIPKPQRKSYMDKWTCALQQERADEFEKLVDKVNRNQEQIDMYYNHVKCDFIAEKRVIGCTTTAAAKYSSLIEAAKVDCVLVEEAGEILEAHVLTALNHTTKKLILIGDHKQLRPRYNNYDLSVEKGDGYDFNKSMFERLIEQGHLHVTLQNQHRMDPEISQIVRHMTYPDLLDDYKTKSRPAIRGIVGRVVFMNHDKPENDVGQLQDTRDAGTVFSKENSFEVEMVLKLVKYLGQQGYNTSNIVILTPYLGQLRLLRDALIKTTDPILSDFDSGELIRAGLLTSAAGNVDRGEIRLSTIDNYQGEERDIVIASLTRSNERGDIGFMKAPERLNVLVSRARNCLIMIGNMATFINSLQGKDTWVPFFQLLKDKEYLQDGIRVRCEQHPERTSTLASPQDFELKCPDGGCSELCGAQLSCGLHVCKRRCHTITDHTKITCGEEVDKVCEKNHTYKVGCQDRNVRCCRCMSEEEDMRRRLQRNFDLEKARVQRQEAYRKELKEIQDELDYEKRLLKEDRERDYRSRTLEQRRSELAELKETRKRQEAMKRAEDSRELADSKTPSSPVSSDNGEKPQFERGTPEEEWDYLKREELARSEAIDLLMQTMIGLRDVKQAFLNIKSVVDTATRQNVPIKDERFGCSLLGNPGTGKTTVARLYGNLLTSMGVISGRCFKETTGSKLANMGVSGSQKLLDEMLEKGGGVVFIDEAYQLSSGNSPGGKAVLDFLLAEVENLNSKICFVLAGYTKQMEAFFAHNPGLSSRFPHEMKFADYSDDELLKILGSKINGRYKGRMKIEDGIDGLYLRIIAQRLGRGRGKEGFGNARAAENMLSTVYRRQSERLRRERRQKKKPDDLLLTKSDIIGPEPANALAHSEAWKELGRLTGLGSVKSSVKSLVDSIQANYQRELQEKPIIQYSLNRVFLGNPGTGKTTVAKIYGKILVELGLLSKGEVVIKNPADFVGSVLGQSEQQTKGILSACIGKVLVIDEAYGLYGGGGSTLDPYKTAVIDTIVAEVQSVPGDDRCVLLLGYKDQMEDMFQNVNPGLSRRFPLASGFLFEDFSQEQLATILDAKLKTQGFGITAIAKKVALDMLDRARNRPHFGNAGEIDILLDQAKGRHQRRLSAKETKRVSDLEALDFDENYRRTESSDTNVRDLFKDTVGLERLIATLQGYQEAAQRMRLLGMDPKEDIPFNFLFRGPPGTGKSTTARKMGKVFYDAGFLAAPEVIDCSSSDIIGQYIGQTGPKVRQQLDKALGRVLLIDEAYRLAEGHFAKEALDEIIDAVTKEKYHKKLIIVLAGYDDDINRLLNVNPGLTSRFPESIDFHGLDPDECFQLLANKLTKRKSSLEEKGKGRMNVGALQTPSKEFRDQAVGIFDILSKLPSWGSARDVDTLGKGVSQAAIKTVDASNIGKTIVVSEEMVIAEMEKMLKERQGRATQANGPMPTSLRRARATPQSQPQPQSQNADPSTRETSTATSTATTTKVQDPWLSTDLSEEVEETDAPTEAPEPQRHRGRDILGMRDPGVSNEVWEQLQKDADEEARREAEYQAKVKASREAKDDALREQIIRELMAEEEQRKEEEERKKKLELSGRCPVGYHWIRQDSGWRCAGGSHFVSEMDLVSNNG</sequence>
<feature type="region of interest" description="Disordered" evidence="6">
    <location>
        <begin position="2111"/>
        <end position="2204"/>
    </location>
</feature>
<dbReference type="PRINTS" id="PR00819">
    <property type="entry name" value="CBXCFQXSUPER"/>
</dbReference>
<feature type="region of interest" description="Disordered" evidence="6">
    <location>
        <begin position="1218"/>
        <end position="1267"/>
    </location>
</feature>
<feature type="compositionally biased region" description="Basic and acidic residues" evidence="6">
    <location>
        <begin position="1253"/>
        <end position="1267"/>
    </location>
</feature>
<evidence type="ECO:0000256" key="3">
    <source>
        <dbReference type="ARBA" id="ARBA00022806"/>
    </source>
</evidence>
<dbReference type="GO" id="GO:0016887">
    <property type="term" value="F:ATP hydrolysis activity"/>
    <property type="evidence" value="ECO:0007669"/>
    <property type="project" value="InterPro"/>
</dbReference>
<dbReference type="InterPro" id="IPR041677">
    <property type="entry name" value="DNA2/NAM7_AAA_11"/>
</dbReference>
<dbReference type="OrthoDB" id="2423195at2759"/>
<dbReference type="InterPro" id="IPR003959">
    <property type="entry name" value="ATPase_AAA_core"/>
</dbReference>
<dbReference type="PANTHER" id="PTHR43392:SF2">
    <property type="entry name" value="AAA-TYPE ATPASE FAMILY PROTEIN _ ANKYRIN REPEAT FAMILY PROTEIN"/>
    <property type="match status" value="1"/>
</dbReference>
<keyword evidence="3 8" id="KW-0347">Helicase</keyword>
<feature type="compositionally biased region" description="Low complexity" evidence="6">
    <location>
        <begin position="2134"/>
        <end position="2143"/>
    </location>
</feature>
<evidence type="ECO:0000256" key="2">
    <source>
        <dbReference type="ARBA" id="ARBA00022741"/>
    </source>
</evidence>
<feature type="domain" description="AAA+ ATPase" evidence="7">
    <location>
        <begin position="1598"/>
        <end position="1869"/>
    </location>
</feature>
<dbReference type="CDD" id="cd06008">
    <property type="entry name" value="NF-X1-zinc-finger"/>
    <property type="match status" value="1"/>
</dbReference>
<evidence type="ECO:0000313" key="9">
    <source>
        <dbReference type="Proteomes" id="UP000749293"/>
    </source>
</evidence>
<feature type="compositionally biased region" description="Polar residues" evidence="6">
    <location>
        <begin position="1243"/>
        <end position="1252"/>
    </location>
</feature>
<dbReference type="CDD" id="cd00009">
    <property type="entry name" value="AAA"/>
    <property type="match status" value="2"/>
</dbReference>
<reference evidence="8" key="1">
    <citation type="submission" date="2020-03" db="EMBL/GenBank/DDBJ databases">
        <title>Site-based positive gene gene selection in Geosmithia morbida across the United States reveals a broad range of putative effectors and factors for local host and environmental adapation.</title>
        <authorList>
            <person name="Onufrak A."/>
            <person name="Murdoch R.W."/>
            <person name="Gazis R."/>
            <person name="Huff M."/>
            <person name="Staton M."/>
            <person name="Klingeman W."/>
            <person name="Hadziabdic D."/>
        </authorList>
    </citation>
    <scope>NUCLEOTIDE SEQUENCE</scope>
    <source>
        <strain evidence="8">1262</strain>
    </source>
</reference>
<feature type="domain" description="AAA+ ATPase" evidence="7">
    <location>
        <begin position="492"/>
        <end position="916"/>
    </location>
</feature>
<dbReference type="Pfam" id="PF13086">
    <property type="entry name" value="AAA_11"/>
    <property type="match status" value="1"/>
</dbReference>
<dbReference type="Gene3D" id="3.40.50.300">
    <property type="entry name" value="P-loop containing nucleotide triphosphate hydrolases"/>
    <property type="match status" value="6"/>
</dbReference>
<feature type="domain" description="AAA+ ATPase" evidence="7">
    <location>
        <begin position="1871"/>
        <end position="2008"/>
    </location>
</feature>
<dbReference type="SMART" id="SM00382">
    <property type="entry name" value="AAA"/>
    <property type="match status" value="4"/>
</dbReference>
<feature type="compositionally biased region" description="Basic and acidic residues" evidence="6">
    <location>
        <begin position="2188"/>
        <end position="2199"/>
    </location>
</feature>
<dbReference type="InterPro" id="IPR041627">
    <property type="entry name" value="AAA_lid_6"/>
</dbReference>
<comment type="caution">
    <text evidence="8">The sequence shown here is derived from an EMBL/GenBank/DDBJ whole genome shotgun (WGS) entry which is preliminary data.</text>
</comment>
<dbReference type="Gene3D" id="1.10.8.60">
    <property type="match status" value="1"/>
</dbReference>
<dbReference type="GeneID" id="55967684"/>
<dbReference type="EMBL" id="JAANYQ010000002">
    <property type="protein sequence ID" value="KAF4126208.1"/>
    <property type="molecule type" value="Genomic_DNA"/>
</dbReference>
<keyword evidence="4" id="KW-0067">ATP-binding</keyword>
<name>A0A9P4Z2U7_9HYPO</name>
<dbReference type="FunFam" id="3.40.50.300:FF:000216">
    <property type="entry name" value="Type VII secretion ATPase EccA"/>
    <property type="match status" value="3"/>
</dbReference>
<feature type="compositionally biased region" description="Basic and acidic residues" evidence="6">
    <location>
        <begin position="1218"/>
        <end position="1241"/>
    </location>
</feature>
<feature type="compositionally biased region" description="Low complexity" evidence="6">
    <location>
        <begin position="2152"/>
        <end position="2162"/>
    </location>
</feature>
<dbReference type="InterPro" id="IPR047187">
    <property type="entry name" value="SF1_C_Upf1"/>
</dbReference>
<dbReference type="RefSeq" id="XP_035324860.1">
    <property type="nucleotide sequence ID" value="XM_035463436.1"/>
</dbReference>
<evidence type="ECO:0000256" key="1">
    <source>
        <dbReference type="ARBA" id="ARBA00010378"/>
    </source>
</evidence>
<dbReference type="Proteomes" id="UP000749293">
    <property type="component" value="Unassembled WGS sequence"/>
</dbReference>
<dbReference type="PANTHER" id="PTHR43392">
    <property type="entry name" value="AAA-TYPE ATPASE FAMILY PROTEIN / ANKYRIN REPEAT FAMILY PROTEIN"/>
    <property type="match status" value="1"/>
</dbReference>
<dbReference type="GO" id="GO:0005524">
    <property type="term" value="F:ATP binding"/>
    <property type="evidence" value="ECO:0007669"/>
    <property type="project" value="UniProtKB-KW"/>
</dbReference>
<feature type="compositionally biased region" description="Acidic residues" evidence="6">
    <location>
        <begin position="2173"/>
        <end position="2182"/>
    </location>
</feature>
<keyword evidence="3 8" id="KW-0378">Hydrolase</keyword>
<dbReference type="InterPro" id="IPR027417">
    <property type="entry name" value="P-loop_NTPase"/>
</dbReference>
<dbReference type="Pfam" id="PF17866">
    <property type="entry name" value="AAA_lid_6"/>
    <property type="match status" value="2"/>
</dbReference>